<reference evidence="1" key="1">
    <citation type="journal article" date="2022" name="Int. J. Mol. Sci.">
        <title>Draft Genome of Tanacetum Coccineum: Genomic Comparison of Closely Related Tanacetum-Family Plants.</title>
        <authorList>
            <person name="Yamashiro T."/>
            <person name="Shiraishi A."/>
            <person name="Nakayama K."/>
            <person name="Satake H."/>
        </authorList>
    </citation>
    <scope>NUCLEOTIDE SEQUENCE</scope>
</reference>
<comment type="caution">
    <text evidence="1">The sequence shown here is derived from an EMBL/GenBank/DDBJ whole genome shotgun (WGS) entry which is preliminary data.</text>
</comment>
<name>A0ABQ4Z983_9ASTR</name>
<reference evidence="1" key="2">
    <citation type="submission" date="2022-01" db="EMBL/GenBank/DDBJ databases">
        <authorList>
            <person name="Yamashiro T."/>
            <person name="Shiraishi A."/>
            <person name="Satake H."/>
            <person name="Nakayama K."/>
        </authorList>
    </citation>
    <scope>NUCLEOTIDE SEQUENCE</scope>
</reference>
<evidence type="ECO:0000313" key="1">
    <source>
        <dbReference type="EMBL" id="GJS86749.1"/>
    </source>
</evidence>
<proteinExistence type="predicted"/>
<sequence>MNNQKKIMRESEVHKFNDGTLTRIMEKLDHMVKDYVLFKFNRSMEHIIWSEHDKRRSKEFIEVIERRLKIRQIFRSFESFAVYLSQNGRDLPRDNLLVGVEVLRYDIKRSKSENKGITQQGSSHEVTIVVMDPWTQCTTLPSHSSEDENPARAIIKQALDALVLRTASAAAKPCQGDSSEFYLITGIPDGSSW</sequence>
<accession>A0ABQ4Z983</accession>
<protein>
    <submittedName>
        <fullName evidence="1">Uncharacterized protein</fullName>
    </submittedName>
</protein>
<gene>
    <name evidence="1" type="ORF">Tco_0769385</name>
</gene>
<dbReference type="Proteomes" id="UP001151760">
    <property type="component" value="Unassembled WGS sequence"/>
</dbReference>
<dbReference type="EMBL" id="BQNB010011144">
    <property type="protein sequence ID" value="GJS86749.1"/>
    <property type="molecule type" value="Genomic_DNA"/>
</dbReference>
<evidence type="ECO:0000313" key="2">
    <source>
        <dbReference type="Proteomes" id="UP001151760"/>
    </source>
</evidence>
<keyword evidence="2" id="KW-1185">Reference proteome</keyword>
<organism evidence="1 2">
    <name type="scientific">Tanacetum coccineum</name>
    <dbReference type="NCBI Taxonomy" id="301880"/>
    <lineage>
        <taxon>Eukaryota</taxon>
        <taxon>Viridiplantae</taxon>
        <taxon>Streptophyta</taxon>
        <taxon>Embryophyta</taxon>
        <taxon>Tracheophyta</taxon>
        <taxon>Spermatophyta</taxon>
        <taxon>Magnoliopsida</taxon>
        <taxon>eudicotyledons</taxon>
        <taxon>Gunneridae</taxon>
        <taxon>Pentapetalae</taxon>
        <taxon>asterids</taxon>
        <taxon>campanulids</taxon>
        <taxon>Asterales</taxon>
        <taxon>Asteraceae</taxon>
        <taxon>Asteroideae</taxon>
        <taxon>Anthemideae</taxon>
        <taxon>Anthemidinae</taxon>
        <taxon>Tanacetum</taxon>
    </lineage>
</organism>